<dbReference type="PANTHER" id="PTHR37012">
    <property type="entry name" value="B-ZIP TRANSCRIPTION FACTOR (EUROFUNG)-RELATED"/>
    <property type="match status" value="1"/>
</dbReference>
<keyword evidence="3" id="KW-1185">Reference proteome</keyword>
<dbReference type="GO" id="GO:0003700">
    <property type="term" value="F:DNA-binding transcription factor activity"/>
    <property type="evidence" value="ECO:0007669"/>
    <property type="project" value="InterPro"/>
</dbReference>
<feature type="region of interest" description="Disordered" evidence="1">
    <location>
        <begin position="111"/>
        <end position="148"/>
    </location>
</feature>
<name>A0A1B8GDZ9_9PEZI</name>
<accession>A0A1B8GDZ9</accession>
<dbReference type="SUPFAM" id="SSF57959">
    <property type="entry name" value="Leucine zipper domain"/>
    <property type="match status" value="1"/>
</dbReference>
<organism evidence="2 3">
    <name type="scientific">Pseudogymnoascus verrucosus</name>
    <dbReference type="NCBI Taxonomy" id="342668"/>
    <lineage>
        <taxon>Eukaryota</taxon>
        <taxon>Fungi</taxon>
        <taxon>Dikarya</taxon>
        <taxon>Ascomycota</taxon>
        <taxon>Pezizomycotina</taxon>
        <taxon>Leotiomycetes</taxon>
        <taxon>Thelebolales</taxon>
        <taxon>Thelebolaceae</taxon>
        <taxon>Pseudogymnoascus</taxon>
    </lineage>
</organism>
<evidence type="ECO:0008006" key="4">
    <source>
        <dbReference type="Google" id="ProtNLM"/>
    </source>
</evidence>
<dbReference type="RefSeq" id="XP_018127789.1">
    <property type="nucleotide sequence ID" value="XM_018276591.2"/>
</dbReference>
<evidence type="ECO:0000313" key="2">
    <source>
        <dbReference type="EMBL" id="OBT94056.1"/>
    </source>
</evidence>
<dbReference type="InterPro" id="IPR046347">
    <property type="entry name" value="bZIP_sf"/>
</dbReference>
<dbReference type="Pfam" id="PF11905">
    <property type="entry name" value="DUF3425"/>
    <property type="match status" value="1"/>
</dbReference>
<reference evidence="2 3" key="1">
    <citation type="submission" date="2016-03" db="EMBL/GenBank/DDBJ databases">
        <title>Comparative genomics of Pseudogymnoascus destructans, the fungus causing white-nose syndrome of bats.</title>
        <authorList>
            <person name="Palmer J.M."/>
            <person name="Drees K.P."/>
            <person name="Foster J.T."/>
            <person name="Lindner D.L."/>
        </authorList>
    </citation>
    <scope>NUCLEOTIDE SEQUENCE [LARGE SCALE GENOMIC DNA]</scope>
    <source>
        <strain evidence="2 3">UAMH 10579</strain>
    </source>
</reference>
<dbReference type="OrthoDB" id="5086080at2759"/>
<evidence type="ECO:0000256" key="1">
    <source>
        <dbReference type="SAM" id="MobiDB-lite"/>
    </source>
</evidence>
<dbReference type="GeneID" id="28840542"/>
<dbReference type="CDD" id="cd14688">
    <property type="entry name" value="bZIP_YAP"/>
    <property type="match status" value="1"/>
</dbReference>
<feature type="region of interest" description="Disordered" evidence="1">
    <location>
        <begin position="1"/>
        <end position="50"/>
    </location>
</feature>
<protein>
    <recommendedName>
        <fullName evidence="4">BZIP domain-containing protein</fullName>
    </recommendedName>
</protein>
<reference evidence="3" key="2">
    <citation type="journal article" date="2018" name="Nat. Commun.">
        <title>Extreme sensitivity to ultraviolet light in the fungal pathogen causing white-nose syndrome of bats.</title>
        <authorList>
            <person name="Palmer J.M."/>
            <person name="Drees K.P."/>
            <person name="Foster J.T."/>
            <person name="Lindner D.L."/>
        </authorList>
    </citation>
    <scope>NUCLEOTIDE SEQUENCE [LARGE SCALE GENOMIC DNA]</scope>
    <source>
        <strain evidence="3">UAMH 10579</strain>
    </source>
</reference>
<sequence length="498" mass="56412">MSDISSPAVTARPAKRQRADADLRSQRKREADRKAQRNSRERQRSHTDHLENMITILRKENGNAATSELMEMVWQLRSENERLRKIINSAKSALSVMSCEPTPLPNPQHVDLTSAPRPPPGKGPQVAVVEGAPNKNPGASQPSALPAKRSIDDVMPTASNSLVPRGEQARKRRQTVADITAESNCGSVLNFTESWMDKKAIVRTDKAHADLTPWAWLSPIASMMPPPARPPTQGMQCQIWEKSNKIYSQISTVAAASASAALRLSPMDYANLIFKAVINGWASLDTWERSNPIMKALSDIDQVFSELDQVSRAAFLYKSHMLLKYHMDPEKGNWDEMPEWQRPSFTQRTKQHPIAVDFFVWPALRDRLIDSNHNYFATGDFSAYFRRHYKFSWPFSFEDTYVYDGASNTYQMSPIFARYHRDLKYWGVERPFLEKFPELAGDITLIDTEMNIFHPQPLQSMGYIESPPEDATTPDILFSAGFTDGEIAELFDNFPQVG</sequence>
<gene>
    <name evidence="2" type="ORF">VE01_07156</name>
</gene>
<dbReference type="EMBL" id="KV460247">
    <property type="protein sequence ID" value="OBT94056.1"/>
    <property type="molecule type" value="Genomic_DNA"/>
</dbReference>
<dbReference type="Gene3D" id="1.20.5.170">
    <property type="match status" value="1"/>
</dbReference>
<evidence type="ECO:0000313" key="3">
    <source>
        <dbReference type="Proteomes" id="UP000091956"/>
    </source>
</evidence>
<proteinExistence type="predicted"/>
<dbReference type="Proteomes" id="UP000091956">
    <property type="component" value="Unassembled WGS sequence"/>
</dbReference>
<dbReference type="InterPro" id="IPR021833">
    <property type="entry name" value="DUF3425"/>
</dbReference>
<dbReference type="AlphaFoldDB" id="A0A1B8GDZ9"/>
<feature type="compositionally biased region" description="Basic and acidic residues" evidence="1">
    <location>
        <begin position="17"/>
        <end position="50"/>
    </location>
</feature>
<dbReference type="PANTHER" id="PTHR37012:SF7">
    <property type="entry name" value="B-ZIP TRANSCRIPTION FACTOR (EUROFUNG)-RELATED"/>
    <property type="match status" value="1"/>
</dbReference>